<keyword evidence="4" id="KW-0808">Transferase</keyword>
<comment type="caution">
    <text evidence="8">The sequence shown here is derived from an EMBL/GenBank/DDBJ whole genome shotgun (WGS) entry which is preliminary data.</text>
</comment>
<comment type="catalytic activity">
    <reaction evidence="1">
        <text>ATP + protein L-histidine = ADP + protein N-phospho-L-histidine.</text>
        <dbReference type="EC" id="2.7.13.3"/>
    </reaction>
</comment>
<evidence type="ECO:0000313" key="9">
    <source>
        <dbReference type="Proteomes" id="UP000250831"/>
    </source>
</evidence>
<keyword evidence="3" id="KW-0597">Phosphoprotein</keyword>
<evidence type="ECO:0000313" key="8">
    <source>
        <dbReference type="EMBL" id="PUV25516.1"/>
    </source>
</evidence>
<feature type="domain" description="Histidine kinase" evidence="7">
    <location>
        <begin position="151"/>
        <end position="363"/>
    </location>
</feature>
<keyword evidence="5" id="KW-0418">Kinase</keyword>
<dbReference type="GO" id="GO:0000155">
    <property type="term" value="F:phosphorelay sensor kinase activity"/>
    <property type="evidence" value="ECO:0007669"/>
    <property type="project" value="InterPro"/>
</dbReference>
<protein>
    <recommendedName>
        <fullName evidence="2">histidine kinase</fullName>
        <ecNumber evidence="2">2.7.13.3</ecNumber>
    </recommendedName>
</protein>
<accession>A0A363NXH1</accession>
<evidence type="ECO:0000256" key="4">
    <source>
        <dbReference type="ARBA" id="ARBA00022679"/>
    </source>
</evidence>
<dbReference type="InterPro" id="IPR036097">
    <property type="entry name" value="HisK_dim/P_sf"/>
</dbReference>
<dbReference type="Gene3D" id="3.30.565.10">
    <property type="entry name" value="Histidine kinase-like ATPase, C-terminal domain"/>
    <property type="match status" value="1"/>
</dbReference>
<dbReference type="Gene3D" id="3.30.450.20">
    <property type="entry name" value="PAS domain"/>
    <property type="match status" value="1"/>
</dbReference>
<dbReference type="InterPro" id="IPR050736">
    <property type="entry name" value="Sensor_HK_Regulatory"/>
</dbReference>
<dbReference type="SMART" id="SM00387">
    <property type="entry name" value="HATPase_c"/>
    <property type="match status" value="1"/>
</dbReference>
<dbReference type="SUPFAM" id="SSF55785">
    <property type="entry name" value="PYP-like sensor domain (PAS domain)"/>
    <property type="match status" value="1"/>
</dbReference>
<dbReference type="SMART" id="SM00388">
    <property type="entry name" value="HisKA"/>
    <property type="match status" value="1"/>
</dbReference>
<evidence type="ECO:0000256" key="5">
    <source>
        <dbReference type="ARBA" id="ARBA00022777"/>
    </source>
</evidence>
<dbReference type="PRINTS" id="PR00344">
    <property type="entry name" value="BCTRLSENSOR"/>
</dbReference>
<dbReference type="Proteomes" id="UP000250831">
    <property type="component" value="Unassembled WGS sequence"/>
</dbReference>
<dbReference type="Gene3D" id="1.10.287.130">
    <property type="match status" value="1"/>
</dbReference>
<evidence type="ECO:0000256" key="6">
    <source>
        <dbReference type="ARBA" id="ARBA00023012"/>
    </source>
</evidence>
<dbReference type="InterPro" id="IPR013656">
    <property type="entry name" value="PAS_4"/>
</dbReference>
<dbReference type="PANTHER" id="PTHR43711">
    <property type="entry name" value="TWO-COMPONENT HISTIDINE KINASE"/>
    <property type="match status" value="1"/>
</dbReference>
<dbReference type="InterPro" id="IPR035965">
    <property type="entry name" value="PAS-like_dom_sf"/>
</dbReference>
<dbReference type="EC" id="2.7.13.3" evidence="2"/>
<dbReference type="InterPro" id="IPR036890">
    <property type="entry name" value="HATPase_C_sf"/>
</dbReference>
<dbReference type="Pfam" id="PF00512">
    <property type="entry name" value="HisKA"/>
    <property type="match status" value="1"/>
</dbReference>
<evidence type="ECO:0000256" key="3">
    <source>
        <dbReference type="ARBA" id="ARBA00022553"/>
    </source>
</evidence>
<evidence type="ECO:0000256" key="2">
    <source>
        <dbReference type="ARBA" id="ARBA00012438"/>
    </source>
</evidence>
<dbReference type="InterPro" id="IPR003661">
    <property type="entry name" value="HisK_dim/P_dom"/>
</dbReference>
<dbReference type="InterPro" id="IPR003594">
    <property type="entry name" value="HATPase_dom"/>
</dbReference>
<dbReference type="EMBL" id="QCXX01000001">
    <property type="protein sequence ID" value="PUV25516.1"/>
    <property type="molecule type" value="Genomic_DNA"/>
</dbReference>
<dbReference type="SUPFAM" id="SSF47384">
    <property type="entry name" value="Homodimeric domain of signal transducing histidine kinase"/>
    <property type="match status" value="1"/>
</dbReference>
<dbReference type="PROSITE" id="PS50109">
    <property type="entry name" value="HIS_KIN"/>
    <property type="match status" value="1"/>
</dbReference>
<dbReference type="PANTHER" id="PTHR43711:SF1">
    <property type="entry name" value="HISTIDINE KINASE 1"/>
    <property type="match status" value="1"/>
</dbReference>
<proteinExistence type="predicted"/>
<dbReference type="Pfam" id="PF02518">
    <property type="entry name" value="HATPase_c"/>
    <property type="match status" value="1"/>
</dbReference>
<name>A0A363NXH1_9SPHI</name>
<dbReference type="CDD" id="cd00075">
    <property type="entry name" value="HATPase"/>
    <property type="match status" value="1"/>
</dbReference>
<sequence length="363" mass="40990">MIVNEQVSILAVLDHSPLATAVYNSPYLHIAYANQAMLDMWCTDRTILGKTFCACFPGFKQEGFSSILKKVWNTGITYQATDTPADIIDGSTKTTRYFDFEYKALVDEAGNTYAILHTAHDVTARKLVYNQIKKQEEEISFSHQLDLLANTLSHDLKNPLAVLKMGNDFLMRNPDIDPERSQQWNNNIANSIQNIEAIINQTLQVSKARTDTHLAEHIAMDRTIHNCLSEVKLLYPQLTLSFRLGHLYPLHANRTMVYQIFMNLIANAVKYAKKSSLDYLHIYSEQTDKGIVYFLEDNGIGIPEDELSRVFLAHERASNSTHMAGSGIGLSLVKQLIERLGGSINLSSQLKKGTIVRLFFPYP</sequence>
<dbReference type="CDD" id="cd00082">
    <property type="entry name" value="HisKA"/>
    <property type="match status" value="1"/>
</dbReference>
<organism evidence="8 9">
    <name type="scientific">Sphingobacterium athyrii</name>
    <dbReference type="NCBI Taxonomy" id="2152717"/>
    <lineage>
        <taxon>Bacteria</taxon>
        <taxon>Pseudomonadati</taxon>
        <taxon>Bacteroidota</taxon>
        <taxon>Sphingobacteriia</taxon>
        <taxon>Sphingobacteriales</taxon>
        <taxon>Sphingobacteriaceae</taxon>
        <taxon>Sphingobacterium</taxon>
    </lineage>
</organism>
<evidence type="ECO:0000259" key="7">
    <source>
        <dbReference type="PROSITE" id="PS50109"/>
    </source>
</evidence>
<dbReference type="InterPro" id="IPR004358">
    <property type="entry name" value="Sig_transdc_His_kin-like_C"/>
</dbReference>
<dbReference type="RefSeq" id="WP_108631837.1">
    <property type="nucleotide sequence ID" value="NZ_QCXX01000001.1"/>
</dbReference>
<keyword evidence="6" id="KW-0902">Two-component regulatory system</keyword>
<dbReference type="OrthoDB" id="9811889at2"/>
<keyword evidence="9" id="KW-1185">Reference proteome</keyword>
<dbReference type="Pfam" id="PF08448">
    <property type="entry name" value="PAS_4"/>
    <property type="match status" value="1"/>
</dbReference>
<gene>
    <name evidence="8" type="ORF">DCO56_00530</name>
</gene>
<dbReference type="SUPFAM" id="SSF55874">
    <property type="entry name" value="ATPase domain of HSP90 chaperone/DNA topoisomerase II/histidine kinase"/>
    <property type="match status" value="1"/>
</dbReference>
<evidence type="ECO:0000256" key="1">
    <source>
        <dbReference type="ARBA" id="ARBA00000085"/>
    </source>
</evidence>
<dbReference type="InterPro" id="IPR005467">
    <property type="entry name" value="His_kinase_dom"/>
</dbReference>
<reference evidence="8 9" key="1">
    <citation type="submission" date="2018-04" db="EMBL/GenBank/DDBJ databases">
        <title>Sphingobacterium sp. M46 Genome.</title>
        <authorList>
            <person name="Cheng J."/>
            <person name="Li Y."/>
        </authorList>
    </citation>
    <scope>NUCLEOTIDE SEQUENCE [LARGE SCALE GENOMIC DNA]</scope>
    <source>
        <strain evidence="8 9">M46</strain>
    </source>
</reference>
<dbReference type="AlphaFoldDB" id="A0A363NXH1"/>